<sequence length="151" mass="16727">MAVKGKVLKSAVFGLCIALVTACSPTYRNHGYIPPEEDLAEIDVGVATRDSVAETIGAPTASGLLSESAYYYVRKRVRHFGPTRPQILERQVLAISFDSRGVVQNIERFTLEDGNVIRLSRRVTDNGIQDTNFLRNLLQSLGRFDPANFLN</sequence>
<feature type="chain" id="PRO_5011691956" evidence="3">
    <location>
        <begin position="23"/>
        <end position="151"/>
    </location>
</feature>
<dbReference type="GO" id="GO:0019867">
    <property type="term" value="C:outer membrane"/>
    <property type="evidence" value="ECO:0007669"/>
    <property type="project" value="InterPro"/>
</dbReference>
<dbReference type="Pfam" id="PF04355">
    <property type="entry name" value="BamE"/>
    <property type="match status" value="1"/>
</dbReference>
<dbReference type="PROSITE" id="PS51257">
    <property type="entry name" value="PROKAR_LIPOPROTEIN"/>
    <property type="match status" value="1"/>
</dbReference>
<dbReference type="Proteomes" id="UP000198893">
    <property type="component" value="Unassembled WGS sequence"/>
</dbReference>
<protein>
    <submittedName>
        <fullName evidence="5">Outer membrane protein assembly factor BamE, lipoprotein component of the BamABCDE complex</fullName>
    </submittedName>
</protein>
<gene>
    <name evidence="5" type="ORF">SAMN04490248_10591</name>
</gene>
<dbReference type="EMBL" id="FODS01000005">
    <property type="protein sequence ID" value="SEO43934.1"/>
    <property type="molecule type" value="Genomic_DNA"/>
</dbReference>
<dbReference type="RefSeq" id="WP_093116567.1">
    <property type="nucleotide sequence ID" value="NZ_FODS01000005.1"/>
</dbReference>
<dbReference type="InterPro" id="IPR007450">
    <property type="entry name" value="BamE_dom"/>
</dbReference>
<feature type="domain" description="Outer membrane protein assembly factor BamE" evidence="4">
    <location>
        <begin position="31"/>
        <end position="106"/>
    </location>
</feature>
<accession>A0A1H8PQI0</accession>
<reference evidence="5 6" key="1">
    <citation type="submission" date="2016-10" db="EMBL/GenBank/DDBJ databases">
        <authorList>
            <person name="de Groot N.N."/>
        </authorList>
    </citation>
    <scope>NUCLEOTIDE SEQUENCE [LARGE SCALE GENOMIC DNA]</scope>
    <source>
        <strain evidence="5 6">DSM 27842</strain>
    </source>
</reference>
<dbReference type="AlphaFoldDB" id="A0A1H8PQI0"/>
<dbReference type="STRING" id="569882.SAMN04490248_10591"/>
<evidence type="ECO:0000256" key="3">
    <source>
        <dbReference type="SAM" id="SignalP"/>
    </source>
</evidence>
<proteinExistence type="predicted"/>
<evidence type="ECO:0000313" key="6">
    <source>
        <dbReference type="Proteomes" id="UP000198893"/>
    </source>
</evidence>
<evidence type="ECO:0000313" key="5">
    <source>
        <dbReference type="EMBL" id="SEO43934.1"/>
    </source>
</evidence>
<keyword evidence="6" id="KW-1185">Reference proteome</keyword>
<dbReference type="OrthoDB" id="7203955at2"/>
<keyword evidence="5" id="KW-0449">Lipoprotein</keyword>
<keyword evidence="1 3" id="KW-0732">Signal</keyword>
<dbReference type="Gene3D" id="3.30.1450.10">
    <property type="match status" value="1"/>
</dbReference>
<name>A0A1H8PQI0_9RHOB</name>
<keyword evidence="2" id="KW-0472">Membrane</keyword>
<feature type="signal peptide" evidence="3">
    <location>
        <begin position="1"/>
        <end position="22"/>
    </location>
</feature>
<evidence type="ECO:0000256" key="1">
    <source>
        <dbReference type="ARBA" id="ARBA00022729"/>
    </source>
</evidence>
<dbReference type="InterPro" id="IPR037873">
    <property type="entry name" value="BamE-like"/>
</dbReference>
<evidence type="ECO:0000259" key="4">
    <source>
        <dbReference type="Pfam" id="PF04355"/>
    </source>
</evidence>
<organism evidence="5 6">
    <name type="scientific">Salinihabitans flavidus</name>
    <dbReference type="NCBI Taxonomy" id="569882"/>
    <lineage>
        <taxon>Bacteria</taxon>
        <taxon>Pseudomonadati</taxon>
        <taxon>Pseudomonadota</taxon>
        <taxon>Alphaproteobacteria</taxon>
        <taxon>Rhodobacterales</taxon>
        <taxon>Roseobacteraceae</taxon>
        <taxon>Salinihabitans</taxon>
    </lineage>
</organism>
<evidence type="ECO:0000256" key="2">
    <source>
        <dbReference type="ARBA" id="ARBA00023136"/>
    </source>
</evidence>